<gene>
    <name evidence="1" type="ORF">GSTUAT00002886001</name>
</gene>
<evidence type="ECO:0000313" key="2">
    <source>
        <dbReference type="Proteomes" id="UP001412239"/>
    </source>
</evidence>
<evidence type="ECO:0000313" key="1">
    <source>
        <dbReference type="EMBL" id="CUS12971.1"/>
    </source>
</evidence>
<protein>
    <submittedName>
        <fullName evidence="1">Uncharacterized protein</fullName>
    </submittedName>
</protein>
<dbReference type="Proteomes" id="UP001412239">
    <property type="component" value="Unassembled WGS sequence"/>
</dbReference>
<keyword evidence="2" id="KW-1185">Reference proteome</keyword>
<dbReference type="AlphaFoldDB" id="A0A292Q1N5"/>
<dbReference type="EMBL" id="LN890979">
    <property type="protein sequence ID" value="CUS12971.1"/>
    <property type="molecule type" value="Genomic_DNA"/>
</dbReference>
<reference evidence="1" key="1">
    <citation type="submission" date="2015-10" db="EMBL/GenBank/DDBJ databases">
        <authorList>
            <person name="Regsiter A."/>
            <person name="william w."/>
        </authorList>
    </citation>
    <scope>NUCLEOTIDE SEQUENCE</scope>
    <source>
        <strain evidence="1">Montdore</strain>
    </source>
</reference>
<organism evidence="1 2">
    <name type="scientific">Tuber aestivum</name>
    <name type="common">summer truffle</name>
    <dbReference type="NCBI Taxonomy" id="59557"/>
    <lineage>
        <taxon>Eukaryota</taxon>
        <taxon>Fungi</taxon>
        <taxon>Dikarya</taxon>
        <taxon>Ascomycota</taxon>
        <taxon>Pezizomycotina</taxon>
        <taxon>Pezizomycetes</taxon>
        <taxon>Pezizales</taxon>
        <taxon>Tuberaceae</taxon>
        <taxon>Tuber</taxon>
    </lineage>
</organism>
<name>A0A292Q1N5_9PEZI</name>
<accession>A0A292Q1N5</accession>
<proteinExistence type="predicted"/>
<sequence>MNGRVSRGIALPTCLPACLPVVQVTSDGEVDVPVVRLKVDTCAFDALQLTLLVVPGQRSTRTTGILRNIRYPSANTDKIDLHPLPPPLFPGTCTRSPGLGP</sequence>